<dbReference type="Gene3D" id="1.10.10.60">
    <property type="entry name" value="Homeodomain-like"/>
    <property type="match status" value="1"/>
</dbReference>
<comment type="caution">
    <text evidence="7">The sequence shown here is derived from an EMBL/GenBank/DDBJ whole genome shotgun (WGS) entry which is preliminary data.</text>
</comment>
<keyword evidence="1" id="KW-0547">Nucleotide-binding</keyword>
<sequence>MKKLRTCMIVGAGRGGLALLQILQETKMMKVIAMVDCHQGAPGILKARNSGIAVFEDWKVALNQFEIDVIVEATGDEAVFEEIRDRREKHTVLIPGSVANIVLKLIEEKEVLIDTLRHQSKQQEIILDSTHDGMIAVNVNEEVTLFNRSAEKITGISKELADGKIIGSLMASSRLPRVLSSGKAEINKEQLLPNGKKIITTRIPMFNDEGKRIGALAVFKDMTAIEQMAQEVTNLKSVQSMLEAIIQSSDEAISVVDETGKGLMINPAYTRLTGLQREEVIGKPANTDISEGESMHMRVLRTRKPVRGVQMKVGPAKREVVVNVSPVIVDGLLKGSVGVIHDISELHSLNNQLQRARQIIRTLEAKYSFEDIIGKSEEMTFSVQQAKLAASTPATVLLRGESGTGKELFAHAIHNASDRKYNKFVRVNCAAISESLFESELFGYEDGAFSGAKQGGKRGLFEEANGGSIFLDEIGEVSLGTQAKLLRVLQEREIVRVGGAKPISINVRIIAATNAKLEKRIIDGSFREDLYYRLNRLPIQIAPLRQRKEDITDLAKHLLTKINQDYGRNVKGITDAAVDYLKSYDWPGNVREFENVLGRIVIHMDVSETMIDSHHLPSLLSEKKDADVLFVERTPDKMLSQLVDEFEKKTIRQTLAHYEGNKTATAKALGVSLRNLYYKMEKHGVEKSGMQ</sequence>
<dbReference type="GO" id="GO:0005524">
    <property type="term" value="F:ATP binding"/>
    <property type="evidence" value="ECO:0007669"/>
    <property type="project" value="UniProtKB-KW"/>
</dbReference>
<dbReference type="CDD" id="cd00130">
    <property type="entry name" value="PAS"/>
    <property type="match status" value="2"/>
</dbReference>
<dbReference type="SUPFAM" id="SSF51735">
    <property type="entry name" value="NAD(P)-binding Rossmann-fold domains"/>
    <property type="match status" value="1"/>
</dbReference>
<evidence type="ECO:0000259" key="5">
    <source>
        <dbReference type="PROSITE" id="PS50045"/>
    </source>
</evidence>
<dbReference type="Pfam" id="PF13426">
    <property type="entry name" value="PAS_9"/>
    <property type="match status" value="1"/>
</dbReference>
<dbReference type="PANTHER" id="PTHR32071">
    <property type="entry name" value="TRANSCRIPTIONAL REGULATORY PROTEIN"/>
    <property type="match status" value="1"/>
</dbReference>
<dbReference type="SMART" id="SM00091">
    <property type="entry name" value="PAS"/>
    <property type="match status" value="2"/>
</dbReference>
<dbReference type="Gene3D" id="3.40.50.300">
    <property type="entry name" value="P-loop containing nucleotide triphosphate hydrolases"/>
    <property type="match status" value="1"/>
</dbReference>
<dbReference type="GO" id="GO:0006355">
    <property type="term" value="P:regulation of DNA-templated transcription"/>
    <property type="evidence" value="ECO:0007669"/>
    <property type="project" value="InterPro"/>
</dbReference>
<dbReference type="PROSITE" id="PS00676">
    <property type="entry name" value="SIGMA54_INTERACT_2"/>
    <property type="match status" value="1"/>
</dbReference>
<dbReference type="InterPro" id="IPR002078">
    <property type="entry name" value="Sigma_54_int"/>
</dbReference>
<dbReference type="InterPro" id="IPR058031">
    <property type="entry name" value="AAA_lid_NorR"/>
</dbReference>
<dbReference type="InterPro" id="IPR025662">
    <property type="entry name" value="Sigma_54_int_dom_ATP-bd_1"/>
</dbReference>
<dbReference type="Pfam" id="PF25601">
    <property type="entry name" value="AAA_lid_14"/>
    <property type="match status" value="1"/>
</dbReference>
<dbReference type="Gene3D" id="1.10.8.60">
    <property type="match status" value="1"/>
</dbReference>
<feature type="domain" description="Sigma-54 factor interaction" evidence="5">
    <location>
        <begin position="372"/>
        <end position="602"/>
    </location>
</feature>
<dbReference type="Proteomes" id="UP000447833">
    <property type="component" value="Unassembled WGS sequence"/>
</dbReference>
<dbReference type="InterPro" id="IPR009057">
    <property type="entry name" value="Homeodomain-like_sf"/>
</dbReference>
<feature type="domain" description="PAS" evidence="6">
    <location>
        <begin position="119"/>
        <end position="164"/>
    </location>
</feature>
<dbReference type="CDD" id="cd00009">
    <property type="entry name" value="AAA"/>
    <property type="match status" value="1"/>
</dbReference>
<dbReference type="FunFam" id="3.40.50.300:FF:000006">
    <property type="entry name" value="DNA-binding transcriptional regulator NtrC"/>
    <property type="match status" value="1"/>
</dbReference>
<dbReference type="SUPFAM" id="SSF52540">
    <property type="entry name" value="P-loop containing nucleoside triphosphate hydrolases"/>
    <property type="match status" value="1"/>
</dbReference>
<dbReference type="InterPro" id="IPR035965">
    <property type="entry name" value="PAS-like_dom_sf"/>
</dbReference>
<organism evidence="7 8">
    <name type="scientific">Guptibacillus hwajinpoensis</name>
    <dbReference type="NCBI Taxonomy" id="208199"/>
    <lineage>
        <taxon>Bacteria</taxon>
        <taxon>Bacillati</taxon>
        <taxon>Bacillota</taxon>
        <taxon>Bacilli</taxon>
        <taxon>Bacillales</taxon>
        <taxon>Guptibacillaceae</taxon>
        <taxon>Guptibacillus</taxon>
    </lineage>
</organism>
<dbReference type="PROSITE" id="PS50045">
    <property type="entry name" value="SIGMA54_INTERACT_4"/>
    <property type="match status" value="1"/>
</dbReference>
<dbReference type="Pfam" id="PF02954">
    <property type="entry name" value="HTH_8"/>
    <property type="match status" value="1"/>
</dbReference>
<name>A0A845EXB0_9BACL</name>
<evidence type="ECO:0000256" key="4">
    <source>
        <dbReference type="ARBA" id="ARBA00023163"/>
    </source>
</evidence>
<feature type="domain" description="PAS" evidence="6">
    <location>
        <begin position="238"/>
        <end position="283"/>
    </location>
</feature>
<evidence type="ECO:0000313" key="8">
    <source>
        <dbReference type="Proteomes" id="UP000447833"/>
    </source>
</evidence>
<dbReference type="SMART" id="SM00382">
    <property type="entry name" value="AAA"/>
    <property type="match status" value="1"/>
</dbReference>
<dbReference type="InterPro" id="IPR025943">
    <property type="entry name" value="Sigma_54_int_dom_ATP-bd_2"/>
</dbReference>
<evidence type="ECO:0000256" key="3">
    <source>
        <dbReference type="ARBA" id="ARBA00023015"/>
    </source>
</evidence>
<dbReference type="InterPro" id="IPR013767">
    <property type="entry name" value="PAS_fold"/>
</dbReference>
<dbReference type="GO" id="GO:0043565">
    <property type="term" value="F:sequence-specific DNA binding"/>
    <property type="evidence" value="ECO:0007669"/>
    <property type="project" value="InterPro"/>
</dbReference>
<keyword evidence="4" id="KW-0804">Transcription</keyword>
<dbReference type="EMBL" id="WMEY01000002">
    <property type="protein sequence ID" value="MYL63175.1"/>
    <property type="molecule type" value="Genomic_DNA"/>
</dbReference>
<evidence type="ECO:0000256" key="2">
    <source>
        <dbReference type="ARBA" id="ARBA00022840"/>
    </source>
</evidence>
<dbReference type="InterPro" id="IPR002197">
    <property type="entry name" value="HTH_Fis"/>
</dbReference>
<proteinExistence type="predicted"/>
<gene>
    <name evidence="7" type="ORF">GLW07_07380</name>
</gene>
<dbReference type="SUPFAM" id="SSF55785">
    <property type="entry name" value="PYP-like sensor domain (PAS domain)"/>
    <property type="match status" value="2"/>
</dbReference>
<dbReference type="PRINTS" id="PR01590">
    <property type="entry name" value="HTHFIS"/>
</dbReference>
<dbReference type="InterPro" id="IPR036291">
    <property type="entry name" value="NAD(P)-bd_dom_sf"/>
</dbReference>
<dbReference type="Pfam" id="PF00989">
    <property type="entry name" value="PAS"/>
    <property type="match status" value="1"/>
</dbReference>
<evidence type="ECO:0000256" key="1">
    <source>
        <dbReference type="ARBA" id="ARBA00022741"/>
    </source>
</evidence>
<dbReference type="AlphaFoldDB" id="A0A845EXB0"/>
<evidence type="ECO:0000259" key="6">
    <source>
        <dbReference type="PROSITE" id="PS50112"/>
    </source>
</evidence>
<dbReference type="PROSITE" id="PS00675">
    <property type="entry name" value="SIGMA54_INTERACT_1"/>
    <property type="match status" value="1"/>
</dbReference>
<reference evidence="7 8" key="1">
    <citation type="submission" date="2019-11" db="EMBL/GenBank/DDBJ databases">
        <title>Genome sequences of 17 halophilic strains isolated from different environments.</title>
        <authorList>
            <person name="Furrow R.E."/>
        </authorList>
    </citation>
    <scope>NUCLEOTIDE SEQUENCE [LARGE SCALE GENOMIC DNA]</scope>
    <source>
        <strain evidence="7 8">22506_14_FS</strain>
    </source>
</reference>
<keyword evidence="2" id="KW-0067">ATP-binding</keyword>
<dbReference type="Pfam" id="PF00158">
    <property type="entry name" value="Sigma54_activat"/>
    <property type="match status" value="1"/>
</dbReference>
<dbReference type="PANTHER" id="PTHR32071:SF121">
    <property type="entry name" value="SIGMA L-DEPENDENT TRANSCRIPTIONAL REGULATOR YQIR-RELATED"/>
    <property type="match status" value="1"/>
</dbReference>
<dbReference type="NCBIfam" id="TIGR00229">
    <property type="entry name" value="sensory_box"/>
    <property type="match status" value="2"/>
</dbReference>
<dbReference type="Gene3D" id="3.30.450.20">
    <property type="entry name" value="PAS domain"/>
    <property type="match status" value="2"/>
</dbReference>
<keyword evidence="3" id="KW-0805">Transcription regulation</keyword>
<dbReference type="RefSeq" id="WP_160918838.1">
    <property type="nucleotide sequence ID" value="NZ_WMEY01000002.1"/>
</dbReference>
<dbReference type="PROSITE" id="PS50112">
    <property type="entry name" value="PAS"/>
    <property type="match status" value="2"/>
</dbReference>
<dbReference type="InterPro" id="IPR027417">
    <property type="entry name" value="P-loop_NTPase"/>
</dbReference>
<dbReference type="InterPro" id="IPR003593">
    <property type="entry name" value="AAA+_ATPase"/>
</dbReference>
<evidence type="ECO:0000313" key="7">
    <source>
        <dbReference type="EMBL" id="MYL63175.1"/>
    </source>
</evidence>
<dbReference type="InterPro" id="IPR000014">
    <property type="entry name" value="PAS"/>
</dbReference>
<protein>
    <submittedName>
        <fullName evidence="7">PAS domain S-box protein</fullName>
    </submittedName>
</protein>
<accession>A0A845EXB0</accession>
<dbReference type="Gene3D" id="3.40.50.720">
    <property type="entry name" value="NAD(P)-binding Rossmann-like Domain"/>
    <property type="match status" value="1"/>
</dbReference>
<dbReference type="SUPFAM" id="SSF46689">
    <property type="entry name" value="Homeodomain-like"/>
    <property type="match status" value="1"/>
</dbReference>